<dbReference type="PRINTS" id="PR00812">
    <property type="entry name" value="BCTERIALGSPF"/>
</dbReference>
<comment type="subcellular location">
    <subcellularLocation>
        <location evidence="1">Cell inner membrane</location>
        <topology evidence="1">Multi-pass membrane protein</topology>
    </subcellularLocation>
</comment>
<dbReference type="FunFam" id="1.20.81.30:FF:000001">
    <property type="entry name" value="Type II secretion system protein F"/>
    <property type="match status" value="2"/>
</dbReference>
<feature type="domain" description="Type II secretion system protein GspF" evidence="9">
    <location>
        <begin position="277"/>
        <end position="399"/>
    </location>
</feature>
<keyword evidence="3" id="KW-1003">Cell membrane</keyword>
<dbReference type="GO" id="GO:0005886">
    <property type="term" value="C:plasma membrane"/>
    <property type="evidence" value="ECO:0007669"/>
    <property type="project" value="UniProtKB-SubCell"/>
</dbReference>
<feature type="domain" description="Type II secretion system protein GspF" evidence="9">
    <location>
        <begin position="74"/>
        <end position="197"/>
    </location>
</feature>
<dbReference type="Proteomes" id="UP000228952">
    <property type="component" value="Unassembled WGS sequence"/>
</dbReference>
<evidence type="ECO:0000259" key="9">
    <source>
        <dbReference type="Pfam" id="PF00482"/>
    </source>
</evidence>
<organism evidence="10 11">
    <name type="scientific">Candidatus Dojkabacteria bacterium CG_4_10_14_0_2_um_filter_Dojkabacteria_WS6_41_15</name>
    <dbReference type="NCBI Taxonomy" id="2014249"/>
    <lineage>
        <taxon>Bacteria</taxon>
        <taxon>Candidatus Dojkabacteria</taxon>
    </lineage>
</organism>
<evidence type="ECO:0000256" key="2">
    <source>
        <dbReference type="ARBA" id="ARBA00005745"/>
    </source>
</evidence>
<keyword evidence="5 8" id="KW-0812">Transmembrane</keyword>
<keyword evidence="6 8" id="KW-1133">Transmembrane helix</keyword>
<protein>
    <recommendedName>
        <fullName evidence="9">Type II secretion system protein GspF domain-containing protein</fullName>
    </recommendedName>
</protein>
<sequence>MAEPTKLFSYVVVNAEGVRSKGSMQGATKEEVVTQLFQKGLSPVSVDEVSKIFSLDRLKEINIGGVPLKEKMVFLKQFSIMLNAGLSITRALEVLSMQQQNPRFRTVLKEVLKSVSGGVKLSDSFAKYPDVFDAIAINLISAGEQSGHLGLILKKLSNEYEQKNILRSRITSALAYPAVLSIVMVGVVIFLMAVVVPQLKDAFTSFGTELPLITRIVIGMSAAITNYWYLLLLVVGAVAIGFRYYISTSEGRRVWDKVLISIPIFGPLVVKTQVATFSRVLYLLISSGVPILQTLELTEATLSNSWFKDEVSAMRDQVKRGVSLAVPLLQSQYFPSIVGYMVNVGQETGQLDKVLFKVAKYFDLEIKTATATLSSLLEPIMLVVMGGMVAVIVSAIYFPMFQLTQSIK</sequence>
<dbReference type="EMBL" id="PFQB01000074">
    <property type="protein sequence ID" value="PJA13833.1"/>
    <property type="molecule type" value="Genomic_DNA"/>
</dbReference>
<feature type="transmembrane region" description="Helical" evidence="8">
    <location>
        <begin position="227"/>
        <end position="246"/>
    </location>
</feature>
<reference evidence="11" key="1">
    <citation type="submission" date="2017-09" db="EMBL/GenBank/DDBJ databases">
        <title>Depth-based differentiation of microbial function through sediment-hosted aquifers and enrichment of novel symbionts in the deep terrestrial subsurface.</title>
        <authorList>
            <person name="Probst A.J."/>
            <person name="Ladd B."/>
            <person name="Jarett J.K."/>
            <person name="Geller-Mcgrath D.E."/>
            <person name="Sieber C.M.K."/>
            <person name="Emerson J.B."/>
            <person name="Anantharaman K."/>
            <person name="Thomas B.C."/>
            <person name="Malmstrom R."/>
            <person name="Stieglmeier M."/>
            <person name="Klingl A."/>
            <person name="Woyke T."/>
            <person name="Ryan C.M."/>
            <person name="Banfield J.F."/>
        </authorList>
    </citation>
    <scope>NUCLEOTIDE SEQUENCE [LARGE SCALE GENOMIC DNA]</scope>
</reference>
<keyword evidence="7 8" id="KW-0472">Membrane</keyword>
<gene>
    <name evidence="10" type="ORF">COX64_02745</name>
</gene>
<comment type="caution">
    <text evidence="10">The sequence shown here is derived from an EMBL/GenBank/DDBJ whole genome shotgun (WGS) entry which is preliminary data.</text>
</comment>
<evidence type="ECO:0000256" key="5">
    <source>
        <dbReference type="ARBA" id="ARBA00022692"/>
    </source>
</evidence>
<evidence type="ECO:0000256" key="8">
    <source>
        <dbReference type="SAM" id="Phobius"/>
    </source>
</evidence>
<dbReference type="InterPro" id="IPR003004">
    <property type="entry name" value="GspF/PilC"/>
</dbReference>
<dbReference type="InterPro" id="IPR018076">
    <property type="entry name" value="T2SS_GspF_dom"/>
</dbReference>
<evidence type="ECO:0000256" key="7">
    <source>
        <dbReference type="ARBA" id="ARBA00023136"/>
    </source>
</evidence>
<evidence type="ECO:0000313" key="10">
    <source>
        <dbReference type="EMBL" id="PJA13833.1"/>
    </source>
</evidence>
<dbReference type="InterPro" id="IPR042094">
    <property type="entry name" value="T2SS_GspF_sf"/>
</dbReference>
<name>A0A2M7W1T7_9BACT</name>
<feature type="transmembrane region" description="Helical" evidence="8">
    <location>
        <begin position="380"/>
        <end position="398"/>
    </location>
</feature>
<dbReference type="PANTHER" id="PTHR30012:SF0">
    <property type="entry name" value="TYPE II SECRETION SYSTEM PROTEIN F-RELATED"/>
    <property type="match status" value="1"/>
</dbReference>
<feature type="transmembrane region" description="Helical" evidence="8">
    <location>
        <begin position="258"/>
        <end position="285"/>
    </location>
</feature>
<evidence type="ECO:0000256" key="4">
    <source>
        <dbReference type="ARBA" id="ARBA00022519"/>
    </source>
</evidence>
<proteinExistence type="inferred from homology"/>
<evidence type="ECO:0000256" key="6">
    <source>
        <dbReference type="ARBA" id="ARBA00022989"/>
    </source>
</evidence>
<evidence type="ECO:0000256" key="3">
    <source>
        <dbReference type="ARBA" id="ARBA00022475"/>
    </source>
</evidence>
<keyword evidence="4" id="KW-0997">Cell inner membrane</keyword>
<dbReference type="PANTHER" id="PTHR30012">
    <property type="entry name" value="GENERAL SECRETION PATHWAY PROTEIN"/>
    <property type="match status" value="1"/>
</dbReference>
<dbReference type="AlphaFoldDB" id="A0A2M7W1T7"/>
<comment type="similarity">
    <text evidence="2">Belongs to the GSP F family.</text>
</comment>
<dbReference type="GO" id="GO:0015628">
    <property type="term" value="P:protein secretion by the type II secretion system"/>
    <property type="evidence" value="ECO:0007669"/>
    <property type="project" value="TreeGrafter"/>
</dbReference>
<dbReference type="Gene3D" id="1.20.81.30">
    <property type="entry name" value="Type II secretion system (T2SS), domain F"/>
    <property type="match status" value="2"/>
</dbReference>
<dbReference type="Pfam" id="PF00482">
    <property type="entry name" value="T2SSF"/>
    <property type="match status" value="2"/>
</dbReference>
<evidence type="ECO:0000256" key="1">
    <source>
        <dbReference type="ARBA" id="ARBA00004429"/>
    </source>
</evidence>
<accession>A0A2M7W1T7</accession>
<feature type="transmembrane region" description="Helical" evidence="8">
    <location>
        <begin position="173"/>
        <end position="196"/>
    </location>
</feature>
<evidence type="ECO:0000313" key="11">
    <source>
        <dbReference type="Proteomes" id="UP000228952"/>
    </source>
</evidence>